<keyword evidence="2 5" id="KW-0812">Transmembrane</keyword>
<reference evidence="7" key="1">
    <citation type="submission" date="2022-11" db="EMBL/GenBank/DDBJ databases">
        <authorList>
            <person name="Scott C."/>
            <person name="Bruce N."/>
        </authorList>
    </citation>
    <scope>NUCLEOTIDE SEQUENCE</scope>
</reference>
<dbReference type="OrthoDB" id="288203at2759"/>
<dbReference type="InterPro" id="IPR011547">
    <property type="entry name" value="SLC26A/SulP_dom"/>
</dbReference>
<evidence type="ECO:0000256" key="3">
    <source>
        <dbReference type="ARBA" id="ARBA00022989"/>
    </source>
</evidence>
<dbReference type="Pfam" id="PF00916">
    <property type="entry name" value="Sulfate_transp"/>
    <property type="match status" value="1"/>
</dbReference>
<feature type="transmembrane region" description="Helical" evidence="5">
    <location>
        <begin position="92"/>
        <end position="113"/>
    </location>
</feature>
<sequence>MTKKMAKAGRFLAKALGIKLEDSPNFLVETFHSEGSEFSAEHDTFLEESPTTIEFLRDLVPSGKALAAYGKSLFPCISWLPSYNLHWLAGDVVAGITIGAIVVPQGMAYAILANLEPQYGLYSAFVGPVIYWLFATSKDITIGPVAVMSTLVGNVVNEVRLVHPDYPAHVIASALSIIAGCIITAIGLFRCGWIVDLISSPHSQPS</sequence>
<proteinExistence type="predicted"/>
<evidence type="ECO:0000256" key="5">
    <source>
        <dbReference type="SAM" id="Phobius"/>
    </source>
</evidence>
<accession>A0A9P1H1L1</accession>
<dbReference type="InterPro" id="IPR001902">
    <property type="entry name" value="SLC26A/SulP_fam"/>
</dbReference>
<keyword evidence="3 5" id="KW-1133">Transmembrane helix</keyword>
<dbReference type="GO" id="GO:0016020">
    <property type="term" value="C:membrane"/>
    <property type="evidence" value="ECO:0007669"/>
    <property type="project" value="UniProtKB-SubCell"/>
</dbReference>
<keyword evidence="8" id="KW-1185">Reference proteome</keyword>
<gene>
    <name evidence="7" type="ORF">PPNO1_LOCUS3486</name>
</gene>
<protein>
    <recommendedName>
        <fullName evidence="6">SLC26A/SulP transporter domain-containing protein</fullName>
    </recommendedName>
</protein>
<evidence type="ECO:0000313" key="7">
    <source>
        <dbReference type="EMBL" id="CAI4213742.1"/>
    </source>
</evidence>
<dbReference type="PANTHER" id="PTHR11814">
    <property type="entry name" value="SULFATE TRANSPORTER"/>
    <property type="match status" value="1"/>
</dbReference>
<feature type="transmembrane region" description="Helical" evidence="5">
    <location>
        <begin position="168"/>
        <end position="189"/>
    </location>
</feature>
<dbReference type="PROSITE" id="PS01130">
    <property type="entry name" value="SLC26A"/>
    <property type="match status" value="1"/>
</dbReference>
<organism evidence="7 8">
    <name type="scientific">Parascedosporium putredinis</name>
    <dbReference type="NCBI Taxonomy" id="1442378"/>
    <lineage>
        <taxon>Eukaryota</taxon>
        <taxon>Fungi</taxon>
        <taxon>Dikarya</taxon>
        <taxon>Ascomycota</taxon>
        <taxon>Pezizomycotina</taxon>
        <taxon>Sordariomycetes</taxon>
        <taxon>Hypocreomycetidae</taxon>
        <taxon>Microascales</taxon>
        <taxon>Microascaceae</taxon>
        <taxon>Parascedosporium</taxon>
    </lineage>
</organism>
<evidence type="ECO:0000256" key="4">
    <source>
        <dbReference type="ARBA" id="ARBA00023136"/>
    </source>
</evidence>
<comment type="caution">
    <text evidence="7">The sequence shown here is derived from an EMBL/GenBank/DDBJ whole genome shotgun (WGS) entry which is preliminary data.</text>
</comment>
<evidence type="ECO:0000259" key="6">
    <source>
        <dbReference type="Pfam" id="PF00916"/>
    </source>
</evidence>
<dbReference type="Proteomes" id="UP000838763">
    <property type="component" value="Unassembled WGS sequence"/>
</dbReference>
<feature type="transmembrane region" description="Helical" evidence="5">
    <location>
        <begin position="140"/>
        <end position="156"/>
    </location>
</feature>
<dbReference type="EMBL" id="CALLCH030000009">
    <property type="protein sequence ID" value="CAI4213742.1"/>
    <property type="molecule type" value="Genomic_DNA"/>
</dbReference>
<evidence type="ECO:0000313" key="8">
    <source>
        <dbReference type="Proteomes" id="UP000838763"/>
    </source>
</evidence>
<evidence type="ECO:0000256" key="2">
    <source>
        <dbReference type="ARBA" id="ARBA00022692"/>
    </source>
</evidence>
<dbReference type="InterPro" id="IPR018045">
    <property type="entry name" value="S04_transporter_CS"/>
</dbReference>
<dbReference type="AlphaFoldDB" id="A0A9P1H1L1"/>
<feature type="domain" description="SLC26A/SulP transporter" evidence="6">
    <location>
        <begin position="88"/>
        <end position="200"/>
    </location>
</feature>
<evidence type="ECO:0000256" key="1">
    <source>
        <dbReference type="ARBA" id="ARBA00004141"/>
    </source>
</evidence>
<comment type="subcellular location">
    <subcellularLocation>
        <location evidence="1">Membrane</location>
        <topology evidence="1">Multi-pass membrane protein</topology>
    </subcellularLocation>
</comment>
<keyword evidence="4 5" id="KW-0472">Membrane</keyword>
<dbReference type="GO" id="GO:0008271">
    <property type="term" value="F:secondary active sulfate transmembrane transporter activity"/>
    <property type="evidence" value="ECO:0007669"/>
    <property type="project" value="InterPro"/>
</dbReference>
<name>A0A9P1H1L1_9PEZI</name>